<organism evidence="1 2">
    <name type="scientific">Persea americana</name>
    <name type="common">Avocado</name>
    <dbReference type="NCBI Taxonomy" id="3435"/>
    <lineage>
        <taxon>Eukaryota</taxon>
        <taxon>Viridiplantae</taxon>
        <taxon>Streptophyta</taxon>
        <taxon>Embryophyta</taxon>
        <taxon>Tracheophyta</taxon>
        <taxon>Spermatophyta</taxon>
        <taxon>Magnoliopsida</taxon>
        <taxon>Magnoliidae</taxon>
        <taxon>Laurales</taxon>
        <taxon>Lauraceae</taxon>
        <taxon>Persea</taxon>
    </lineage>
</organism>
<evidence type="ECO:0000313" key="1">
    <source>
        <dbReference type="EMBL" id="KAJ8636864.1"/>
    </source>
</evidence>
<comment type="caution">
    <text evidence="1">The sequence shown here is derived from an EMBL/GenBank/DDBJ whole genome shotgun (WGS) entry which is preliminary data.</text>
</comment>
<gene>
    <name evidence="1" type="ORF">MRB53_011131</name>
</gene>
<dbReference type="EMBL" id="CM056811">
    <property type="protein sequence ID" value="KAJ8636864.1"/>
    <property type="molecule type" value="Genomic_DNA"/>
</dbReference>
<evidence type="ECO:0000313" key="2">
    <source>
        <dbReference type="Proteomes" id="UP001234297"/>
    </source>
</evidence>
<sequence length="71" mass="7804">MISGGPPEVAKDPVEVQGSADQRRATCFVFCCRSHSRGERVFRPWCAAIVASAALHRRKKQRTGLIFCGSL</sequence>
<proteinExistence type="predicted"/>
<name>A0ACC2LTW4_PERAE</name>
<protein>
    <submittedName>
        <fullName evidence="1">Uncharacterized protein</fullName>
    </submittedName>
</protein>
<reference evidence="1 2" key="1">
    <citation type="journal article" date="2022" name="Hortic Res">
        <title>A haplotype resolved chromosomal level avocado genome allows analysis of novel avocado genes.</title>
        <authorList>
            <person name="Nath O."/>
            <person name="Fletcher S.J."/>
            <person name="Hayward A."/>
            <person name="Shaw L.M."/>
            <person name="Masouleh A.K."/>
            <person name="Furtado A."/>
            <person name="Henry R.J."/>
            <person name="Mitter N."/>
        </authorList>
    </citation>
    <scope>NUCLEOTIDE SEQUENCE [LARGE SCALE GENOMIC DNA]</scope>
    <source>
        <strain evidence="2">cv. Hass</strain>
    </source>
</reference>
<dbReference type="Proteomes" id="UP001234297">
    <property type="component" value="Chromosome 3"/>
</dbReference>
<accession>A0ACC2LTW4</accession>
<keyword evidence="2" id="KW-1185">Reference proteome</keyword>